<reference evidence="5" key="1">
    <citation type="submission" date="2024-06" db="EMBL/GenBank/DDBJ databases">
        <authorList>
            <person name="Li Z."/>
        </authorList>
    </citation>
    <scope>NUCLEOTIDE SEQUENCE</scope>
</reference>
<dbReference type="GO" id="GO:0098015">
    <property type="term" value="C:virus tail"/>
    <property type="evidence" value="ECO:0007669"/>
    <property type="project" value="UniProtKB-KW"/>
</dbReference>
<evidence type="ECO:0000313" key="5">
    <source>
        <dbReference type="EMBL" id="XBW52479.1"/>
    </source>
</evidence>
<protein>
    <recommendedName>
        <fullName evidence="4">Bacteriophage T7 tail fibre protein-like N-terminal domain-containing protein</fullName>
    </recommendedName>
</protein>
<name>A0AAU7VFQ7_9CAUD</name>
<keyword evidence="3" id="KW-0946">Virion</keyword>
<gene>
    <name evidence="5" type="ORF">vBEclP26_051</name>
</gene>
<accession>A0AAU7VFQ7</accession>
<keyword evidence="2" id="KW-1227">Viral tail protein</keyword>
<proteinExistence type="predicted"/>
<dbReference type="EMBL" id="PP869411">
    <property type="protein sequence ID" value="XBW52479.1"/>
    <property type="molecule type" value="Genomic_DNA"/>
</dbReference>
<feature type="domain" description="Bacteriophage T7 tail fibre protein-like N-terminal" evidence="4">
    <location>
        <begin position="13"/>
        <end position="114"/>
    </location>
</feature>
<evidence type="ECO:0000256" key="2">
    <source>
        <dbReference type="ARBA" id="ARBA00022732"/>
    </source>
</evidence>
<evidence type="ECO:0000256" key="3">
    <source>
        <dbReference type="ARBA" id="ARBA00022844"/>
    </source>
</evidence>
<sequence>MTTTVTERYPAGQLTYRIPFDYLARPFVVVTLVDTSVTPERTQVLRVVNDYSFNTSTEIQILADQTGFDTLQINRFTSSEPMVTFADGSVLTAKDLTVSELQAIHIAEEGRDLIDSYVRPAVEAIEDGIEIVKGYRDETENLYNEVIDALASAGDLDTLARLALPDGASLIGGGMVLVDTVAGVPAINPKNGQLVRTLFNKTTVTTDWKYVTAEPTNDPRFYIKSGDGWLIYLDPVADLVKMGLEPTDSYNFAAAWANTLLMRKVLRRKYYSTFTVKTPGNYRLCSSINPYRDNFTLHIATGVHIIGYYKDASEPATVLGQSGGMFDITPRVDPDAGDFTVLTEYWENIIIVLDGKLSTIFSSANAPQLHNNNCIGAHHVKRCYVIGKGGVEESDHRGINFDGDCEDCHVDIGYVRGTDDEGICMGVNAKTFGSIKVKYLGKLRHTGINGLQLGVRVSGAVTGGLAQGGHVSVHIDHFEWNGTTKYPVVGVYGTRSCVVTFGVCNGATHAVRWANSETVKVLAGTFFNTDRIVARADQGTGLHREVVMDGLTAGDNLLFTALLTEAATSKPLIARITNCDFSRAADSFMLYYDLVSSGSADRVPVIQSYKNNIVPTAFVGRVWSPIDGYSTANIISPGATTATIDPAAYGYLAPKIEVTAYEAVGNRTVQFTIDTRQRLATSSAMVHLVATKYVTSSKNASNVITLTCDSGVTLQIIQLRG</sequence>
<comment type="subcellular location">
    <subcellularLocation>
        <location evidence="1">Virion</location>
    </subcellularLocation>
</comment>
<evidence type="ECO:0000259" key="4">
    <source>
        <dbReference type="Pfam" id="PF03906"/>
    </source>
</evidence>
<evidence type="ECO:0000256" key="1">
    <source>
        <dbReference type="ARBA" id="ARBA00004328"/>
    </source>
</evidence>
<dbReference type="Pfam" id="PF03906">
    <property type="entry name" value="Phage_T7_tail"/>
    <property type="match status" value="1"/>
</dbReference>
<organism evidence="5">
    <name type="scientific">Enterobacter phage vB_EclP_26</name>
    <dbReference type="NCBI Taxonomy" id="3161160"/>
    <lineage>
        <taxon>Viruses</taxon>
        <taxon>Duplodnaviria</taxon>
        <taxon>Heunggongvirae</taxon>
        <taxon>Uroviricota</taxon>
        <taxon>Caudoviricetes</taxon>
    </lineage>
</organism>
<dbReference type="InterPro" id="IPR005604">
    <property type="entry name" value="Phage_T7_tail_fibre-like_N"/>
</dbReference>